<evidence type="ECO:0000259" key="2">
    <source>
        <dbReference type="PROSITE" id="PS50263"/>
    </source>
</evidence>
<dbReference type="AlphaFoldDB" id="A0A7S8C9Y8"/>
<dbReference type="Proteomes" id="UP000593626">
    <property type="component" value="Chromosome"/>
</dbReference>
<dbReference type="PANTHER" id="PTHR47799:SF1">
    <property type="entry name" value="OMEGA-AMIDASE YAFV"/>
    <property type="match status" value="1"/>
</dbReference>
<proteinExistence type="inferred from homology"/>
<dbReference type="KEGG" id="mcui:G8O30_03750"/>
<dbReference type="EMBL" id="CP049742">
    <property type="protein sequence ID" value="QPC46134.1"/>
    <property type="molecule type" value="Genomic_DNA"/>
</dbReference>
<dbReference type="InterPro" id="IPR001110">
    <property type="entry name" value="UPF0012_CS"/>
</dbReference>
<reference evidence="3 4" key="1">
    <citation type="submission" date="2019-07" db="EMBL/GenBank/DDBJ databases">
        <title>Genome sequence of 2 isolates from Red Sea Mangroves.</title>
        <authorList>
            <person name="Sefrji F."/>
            <person name="Michoud G."/>
            <person name="Merlino G."/>
            <person name="Daffonchio D."/>
        </authorList>
    </citation>
    <scope>NUCLEOTIDE SEQUENCE [LARGE SCALE GENOMIC DNA]</scope>
    <source>
        <strain evidence="3 4">R1DC41</strain>
    </source>
</reference>
<comment type="similarity">
    <text evidence="1">Belongs to the carbon-nitrogen hydrolase superfamily. NIT1/NIT2 family.</text>
</comment>
<feature type="domain" description="CN hydrolase" evidence="2">
    <location>
        <begin position="1"/>
        <end position="236"/>
    </location>
</feature>
<dbReference type="PANTHER" id="PTHR47799">
    <property type="entry name" value="OMEGA-AMIDASE YAFV"/>
    <property type="match status" value="1"/>
</dbReference>
<keyword evidence="4" id="KW-1185">Reference proteome</keyword>
<evidence type="ECO:0000313" key="4">
    <source>
        <dbReference type="Proteomes" id="UP000593626"/>
    </source>
</evidence>
<dbReference type="GO" id="GO:0106008">
    <property type="term" value="F:2-oxoglutaramate amidase activity"/>
    <property type="evidence" value="ECO:0007669"/>
    <property type="project" value="TreeGrafter"/>
</dbReference>
<accession>A0A7S8C9Y8</accession>
<keyword evidence="3" id="KW-0378">Hydrolase</keyword>
<gene>
    <name evidence="3" type="ORF">G8O30_03750</name>
</gene>
<evidence type="ECO:0000256" key="1">
    <source>
        <dbReference type="ARBA" id="ARBA00010613"/>
    </source>
</evidence>
<dbReference type="Gene3D" id="3.60.110.10">
    <property type="entry name" value="Carbon-nitrogen hydrolase"/>
    <property type="match status" value="1"/>
</dbReference>
<dbReference type="InterPro" id="IPR052737">
    <property type="entry name" value="Omega-amidase_YafV"/>
</dbReference>
<dbReference type="SUPFAM" id="SSF56317">
    <property type="entry name" value="Carbon-nitrogen hydrolase"/>
    <property type="match status" value="1"/>
</dbReference>
<dbReference type="InterPro" id="IPR036526">
    <property type="entry name" value="C-N_Hydrolase_sf"/>
</dbReference>
<dbReference type="InterPro" id="IPR003010">
    <property type="entry name" value="C-N_Hydrolase"/>
</dbReference>
<dbReference type="GO" id="GO:0050152">
    <property type="term" value="F:omega-amidase activity"/>
    <property type="evidence" value="ECO:0007669"/>
    <property type="project" value="TreeGrafter"/>
</dbReference>
<evidence type="ECO:0000313" key="3">
    <source>
        <dbReference type="EMBL" id="QPC46134.1"/>
    </source>
</evidence>
<dbReference type="CDD" id="cd07583">
    <property type="entry name" value="nitrilase_5"/>
    <property type="match status" value="1"/>
</dbReference>
<dbReference type="RefSeq" id="WP_239673655.1">
    <property type="nucleotide sequence ID" value="NZ_CP049742.1"/>
</dbReference>
<dbReference type="PROSITE" id="PS01227">
    <property type="entry name" value="UPF0012"/>
    <property type="match status" value="1"/>
</dbReference>
<name>A0A7S8C9Y8_9BACI</name>
<dbReference type="PROSITE" id="PS50263">
    <property type="entry name" value="CN_HYDROLASE"/>
    <property type="match status" value="1"/>
</dbReference>
<protein>
    <submittedName>
        <fullName evidence="3">Carbon-nitrogen family hydrolase</fullName>
    </submittedName>
</protein>
<sequence length="257" mass="29599">MKIALIQADLTFGEPKINKENIELKLQSLDKDTEIVVLPELWTTAYDLTRLDEIADEHAKWYYEVLQEWATTYTITLVGGSTVKKVNDVYTNHLAVASPTDGIIHTYDKAHLFRLMDEHLYLKDGHKESLFTINQTKAATLICYDIRFPEWSRKAVRNGAEILFIVAEWPLKRLDHWRTLLIARAIENQCFVVACNRAGSDPQNVFAGHSLIIDPWGTIVSEGTEKEEIIYGTIDSKQVQEVRSMIPIFEDRREDIY</sequence>
<dbReference type="Pfam" id="PF00795">
    <property type="entry name" value="CN_hydrolase"/>
    <property type="match status" value="1"/>
</dbReference>
<organism evidence="3 4">
    <name type="scientific">Mangrovibacillus cuniculi</name>
    <dbReference type="NCBI Taxonomy" id="2593652"/>
    <lineage>
        <taxon>Bacteria</taxon>
        <taxon>Bacillati</taxon>
        <taxon>Bacillota</taxon>
        <taxon>Bacilli</taxon>
        <taxon>Bacillales</taxon>
        <taxon>Bacillaceae</taxon>
        <taxon>Mangrovibacillus</taxon>
    </lineage>
</organism>